<keyword evidence="2" id="KW-0436">Ligase</keyword>
<dbReference type="Pfam" id="PF03099">
    <property type="entry name" value="BPL_LplA_LipB"/>
    <property type="match status" value="1"/>
</dbReference>
<name>A0A2U2N3N7_9BIFI</name>
<dbReference type="PANTHER" id="PTHR12835:SF5">
    <property type="entry name" value="BIOTIN--PROTEIN LIGASE"/>
    <property type="match status" value="1"/>
</dbReference>
<proteinExistence type="predicted"/>
<evidence type="ECO:0000313" key="2">
    <source>
        <dbReference type="EMBL" id="PWG63831.1"/>
    </source>
</evidence>
<dbReference type="PANTHER" id="PTHR12835">
    <property type="entry name" value="BIOTIN PROTEIN LIGASE"/>
    <property type="match status" value="1"/>
</dbReference>
<comment type="caution">
    <text evidence="2">The sequence shown here is derived from an EMBL/GenBank/DDBJ whole genome shotgun (WGS) entry which is preliminary data.</text>
</comment>
<evidence type="ECO:0000313" key="3">
    <source>
        <dbReference type="Proteomes" id="UP000245876"/>
    </source>
</evidence>
<dbReference type="Gene3D" id="3.30.930.10">
    <property type="entry name" value="Bira Bifunctional Protein, Domain 2"/>
    <property type="match status" value="1"/>
</dbReference>
<gene>
    <name evidence="2" type="ORF">DF196_09940</name>
</gene>
<dbReference type="EMBL" id="QFFM01000022">
    <property type="protein sequence ID" value="PWG63831.1"/>
    <property type="molecule type" value="Genomic_DNA"/>
</dbReference>
<feature type="domain" description="BPL/LPL catalytic" evidence="1">
    <location>
        <begin position="57"/>
        <end position="157"/>
    </location>
</feature>
<dbReference type="GO" id="GO:0004077">
    <property type="term" value="F:biotin--[biotin carboxyl-carrier protein] ligase activity"/>
    <property type="evidence" value="ECO:0007669"/>
    <property type="project" value="TreeGrafter"/>
</dbReference>
<protein>
    <submittedName>
        <fullName evidence="2">Biotin--acetyl-CoA-carboxylase ligase</fullName>
    </submittedName>
</protein>
<dbReference type="InterPro" id="IPR045864">
    <property type="entry name" value="aa-tRNA-synth_II/BPL/LPL"/>
</dbReference>
<dbReference type="OrthoDB" id="9807064at2"/>
<dbReference type="GO" id="GO:0005737">
    <property type="term" value="C:cytoplasm"/>
    <property type="evidence" value="ECO:0007669"/>
    <property type="project" value="TreeGrafter"/>
</dbReference>
<keyword evidence="3" id="KW-1185">Reference proteome</keyword>
<dbReference type="AlphaFoldDB" id="A0A2U2N3N7"/>
<dbReference type="RefSeq" id="WP_109057676.1">
    <property type="nucleotide sequence ID" value="NZ_QFFM01000022.1"/>
</dbReference>
<dbReference type="Gene3D" id="2.30.30.100">
    <property type="match status" value="1"/>
</dbReference>
<accession>A0A2U2N3N7</accession>
<dbReference type="Proteomes" id="UP000245876">
    <property type="component" value="Unassembled WGS sequence"/>
</dbReference>
<evidence type="ECO:0000259" key="1">
    <source>
        <dbReference type="Pfam" id="PF03099"/>
    </source>
</evidence>
<reference evidence="2 3" key="1">
    <citation type="journal article" date="2018" name="Int. J. Syst. Evol. Microbiol.">
        <title>Bifidobacterium callitrichidarum sp. nov. from the faeces of the emperor tamarin (Saguinus imperator).</title>
        <authorList>
            <person name="Modesto M."/>
            <person name="Michelini S."/>
            <person name="Sansosti M.C."/>
            <person name="De Filippo C."/>
            <person name="Cavalieri D."/>
            <person name="Qvirist L."/>
            <person name="Andlid T."/>
            <person name="Spiezio C."/>
            <person name="Sandri C."/>
            <person name="Pascarelli S."/>
            <person name="Sgorbati B."/>
            <person name="Mattarelli P."/>
        </authorList>
    </citation>
    <scope>NUCLEOTIDE SEQUENCE [LARGE SCALE GENOMIC DNA]</scope>
    <source>
        <strain evidence="2 3">TRI 5</strain>
    </source>
</reference>
<organism evidence="2 3">
    <name type="scientific">Bifidobacterium callitrichidarum</name>
    <dbReference type="NCBI Taxonomy" id="2052941"/>
    <lineage>
        <taxon>Bacteria</taxon>
        <taxon>Bacillati</taxon>
        <taxon>Actinomycetota</taxon>
        <taxon>Actinomycetes</taxon>
        <taxon>Bifidobacteriales</taxon>
        <taxon>Bifidobacteriaceae</taxon>
        <taxon>Bifidobacterium</taxon>
    </lineage>
</organism>
<sequence length="296" mass="31409">MIIALKAAVPQLPRTNDATEQVVAVAETDSTNALAARMIADGTMPLAPAQDGTPAIAVVAADRQTAGRGRNGHTWVSQPGRSSTISYAVRLPRAIATDETLNGWLQMIAGLVTLDALNGAMKEFGAEPDHPDSLLELKWPNDIFCHGLKLGGLLSELVLLPETADADVDVAVVFGVGLNLMLGACRLPTPQSTSLQLHVHDLPAFGELRDAVAAREVAGFRERLAQFVADPHGQAELLREEMKTVCWARGRQVEAHFTDGSTLTGEAIGLNEDASLILRTPDGVDHTVHTADVGVL</sequence>
<dbReference type="SUPFAM" id="SSF55681">
    <property type="entry name" value="Class II aaRS and biotin synthetases"/>
    <property type="match status" value="1"/>
</dbReference>
<dbReference type="InterPro" id="IPR004143">
    <property type="entry name" value="BPL_LPL_catalytic"/>
</dbReference>